<dbReference type="InterPro" id="IPR011042">
    <property type="entry name" value="6-blade_b-propeller_TolB-like"/>
</dbReference>
<evidence type="ECO:0000256" key="3">
    <source>
        <dbReference type="PIRSR" id="PIRSR605511-2"/>
    </source>
</evidence>
<dbReference type="PANTHER" id="PTHR10907">
    <property type="entry name" value="REGUCALCIN"/>
    <property type="match status" value="1"/>
</dbReference>
<feature type="binding site" evidence="3">
    <location>
        <position position="153"/>
    </location>
    <ligand>
        <name>a divalent metal cation</name>
        <dbReference type="ChEBI" id="CHEBI:60240"/>
    </ligand>
</feature>
<dbReference type="EC" id="3.1.1.15" evidence="5"/>
<dbReference type="InterPro" id="IPR005511">
    <property type="entry name" value="SMP-30"/>
</dbReference>
<proteinExistence type="inferred from homology"/>
<reference evidence="5 6" key="1">
    <citation type="submission" date="2016-12" db="EMBL/GenBank/DDBJ databases">
        <authorList>
            <person name="Song W.-J."/>
            <person name="Kurnit D.M."/>
        </authorList>
    </citation>
    <scope>NUCLEOTIDE SEQUENCE [LARGE SCALE GENOMIC DNA]</scope>
    <source>
        <strain evidence="5 6">STM7296</strain>
    </source>
</reference>
<dbReference type="EMBL" id="CYGX02000047">
    <property type="protein sequence ID" value="SIT44368.1"/>
    <property type="molecule type" value="Genomic_DNA"/>
</dbReference>
<accession>A0A1N7SBK5</accession>
<feature type="binding site" evidence="3">
    <location>
        <position position="20"/>
    </location>
    <ligand>
        <name>a divalent metal cation</name>
        <dbReference type="ChEBI" id="CHEBI:60240"/>
    </ligand>
</feature>
<dbReference type="Pfam" id="PF08450">
    <property type="entry name" value="SGL"/>
    <property type="match status" value="1"/>
</dbReference>
<dbReference type="GO" id="GO:0004341">
    <property type="term" value="F:gluconolactonase activity"/>
    <property type="evidence" value="ECO:0007669"/>
    <property type="project" value="TreeGrafter"/>
</dbReference>
<evidence type="ECO:0000256" key="1">
    <source>
        <dbReference type="ARBA" id="ARBA00008853"/>
    </source>
</evidence>
<keyword evidence="5" id="KW-0378">Hydrolase</keyword>
<protein>
    <submittedName>
        <fullName evidence="5">L-arabinolactonase</fullName>
        <ecNumber evidence="5">3.1.1.15</ecNumber>
    </submittedName>
</protein>
<dbReference type="Proteomes" id="UP000187012">
    <property type="component" value="Unassembled WGS sequence"/>
</dbReference>
<feature type="active site" description="Proton donor/acceptor" evidence="2">
    <location>
        <position position="202"/>
    </location>
</feature>
<keyword evidence="3" id="KW-0479">Metal-binding</keyword>
<evidence type="ECO:0000256" key="2">
    <source>
        <dbReference type="PIRSR" id="PIRSR605511-1"/>
    </source>
</evidence>
<comment type="cofactor">
    <cofactor evidence="3">
        <name>Zn(2+)</name>
        <dbReference type="ChEBI" id="CHEBI:29105"/>
    </cofactor>
    <text evidence="3">Binds 1 divalent metal cation per subunit.</text>
</comment>
<keyword evidence="6" id="KW-1185">Reference proteome</keyword>
<dbReference type="GO" id="GO:0050021">
    <property type="term" value="F:L-arabinonolactonase activity"/>
    <property type="evidence" value="ECO:0007669"/>
    <property type="project" value="UniProtKB-EC"/>
</dbReference>
<evidence type="ECO:0000313" key="5">
    <source>
        <dbReference type="EMBL" id="SIT44368.1"/>
    </source>
</evidence>
<evidence type="ECO:0000259" key="4">
    <source>
        <dbReference type="Pfam" id="PF08450"/>
    </source>
</evidence>
<dbReference type="PANTHER" id="PTHR10907:SF47">
    <property type="entry name" value="REGUCALCIN"/>
    <property type="match status" value="1"/>
</dbReference>
<keyword evidence="3" id="KW-0862">Zinc</keyword>
<sequence length="298" mass="32329">MSVRAQRASLLLDTKCALGESATWCAQTGRFYWTDIEGARLWRYDPADGRSTFWRMPERLATFALCADPHYLLLGLASHLAFFDLATGETRRIVDVEPGLSTRVNDGRCDRQGRFVFGMKDESKPAQPVGGFYRLNHDLSFERLPLPAAAISNSIAFSPDGATMYYCDSLTREIRACDYHANGSIANDRVFTRLTDASGLPDGSTVDSDGGLWNAHWGAARVVRYGPDGVETERVDVPTAQPSCVALGGSQLGTLYITSARTELDAAALARDTLAGGVFVATPARRGVPEPVFRGAPA</sequence>
<feature type="binding site" evidence="3">
    <location>
        <position position="103"/>
    </location>
    <ligand>
        <name>substrate</name>
    </ligand>
</feature>
<dbReference type="STRING" id="1247936.BN2475_470135"/>
<feature type="binding site" evidence="3">
    <location>
        <position position="105"/>
    </location>
    <ligand>
        <name>substrate</name>
    </ligand>
</feature>
<dbReference type="PRINTS" id="PR01790">
    <property type="entry name" value="SMP30FAMILY"/>
</dbReference>
<dbReference type="GO" id="GO:0019853">
    <property type="term" value="P:L-ascorbic acid biosynthetic process"/>
    <property type="evidence" value="ECO:0007669"/>
    <property type="project" value="TreeGrafter"/>
</dbReference>
<evidence type="ECO:0000313" key="6">
    <source>
        <dbReference type="Proteomes" id="UP000187012"/>
    </source>
</evidence>
<name>A0A1N7SBK5_9BURK</name>
<dbReference type="InterPro" id="IPR013658">
    <property type="entry name" value="SGL"/>
</dbReference>
<feature type="binding site" evidence="3">
    <location>
        <position position="202"/>
    </location>
    <ligand>
        <name>a divalent metal cation</name>
        <dbReference type="ChEBI" id="CHEBI:60240"/>
    </ligand>
</feature>
<organism evidence="5 6">
    <name type="scientific">Paraburkholderia ribeironis</name>
    <dbReference type="NCBI Taxonomy" id="1247936"/>
    <lineage>
        <taxon>Bacteria</taxon>
        <taxon>Pseudomonadati</taxon>
        <taxon>Pseudomonadota</taxon>
        <taxon>Betaproteobacteria</taxon>
        <taxon>Burkholderiales</taxon>
        <taxon>Burkholderiaceae</taxon>
        <taxon>Paraburkholderia</taxon>
    </lineage>
</organism>
<feature type="domain" description="SMP-30/Gluconolactonase/LRE-like region" evidence="4">
    <location>
        <begin position="18"/>
        <end position="261"/>
    </location>
</feature>
<gene>
    <name evidence="5" type="primary">araB</name>
    <name evidence="5" type="ORF">BN2475_470135</name>
</gene>
<comment type="similarity">
    <text evidence="1">Belongs to the SMP-30/CGR1 family.</text>
</comment>
<dbReference type="Gene3D" id="2.120.10.30">
    <property type="entry name" value="TolB, C-terminal domain"/>
    <property type="match status" value="1"/>
</dbReference>
<dbReference type="SUPFAM" id="SSF63829">
    <property type="entry name" value="Calcium-dependent phosphotriesterase"/>
    <property type="match status" value="1"/>
</dbReference>
<dbReference type="AlphaFoldDB" id="A0A1N7SBK5"/>
<dbReference type="GO" id="GO:0005509">
    <property type="term" value="F:calcium ion binding"/>
    <property type="evidence" value="ECO:0007669"/>
    <property type="project" value="TreeGrafter"/>
</dbReference>